<evidence type="ECO:0000256" key="4">
    <source>
        <dbReference type="ARBA" id="ARBA00023014"/>
    </source>
</evidence>
<dbReference type="Gene3D" id="3.40.228.10">
    <property type="entry name" value="Dimethylsulfoxide Reductase, domain 2"/>
    <property type="match status" value="1"/>
</dbReference>
<dbReference type="InterPro" id="IPR006657">
    <property type="entry name" value="MoPterin_dinucl-bd_dom"/>
</dbReference>
<dbReference type="EMBL" id="MGDI01000029">
    <property type="protein sequence ID" value="OGL52780.1"/>
    <property type="molecule type" value="Genomic_DNA"/>
</dbReference>
<dbReference type="Gene3D" id="2.20.25.90">
    <property type="entry name" value="ADC-like domains"/>
    <property type="match status" value="1"/>
</dbReference>
<dbReference type="GO" id="GO:0046872">
    <property type="term" value="F:metal ion binding"/>
    <property type="evidence" value="ECO:0007669"/>
    <property type="project" value="UniProtKB-KW"/>
</dbReference>
<dbReference type="STRING" id="1817883.A3G31_00060"/>
<dbReference type="SMART" id="SM00926">
    <property type="entry name" value="Molybdop_Fe4S4"/>
    <property type="match status" value="1"/>
</dbReference>
<dbReference type="InterPro" id="IPR037949">
    <property type="entry name" value="MopB_CT_Acetylene-hydratase"/>
</dbReference>
<accession>A0A1F7SG67</accession>
<dbReference type="SUPFAM" id="SSF53706">
    <property type="entry name" value="Formate dehydrogenase/DMSO reductase, domains 1-3"/>
    <property type="match status" value="1"/>
</dbReference>
<dbReference type="InterPro" id="IPR009010">
    <property type="entry name" value="Asp_de-COase-like_dom_sf"/>
</dbReference>
<comment type="similarity">
    <text evidence="1">Belongs to the prokaryotic molybdopterin-containing oxidoreductase family.</text>
</comment>
<dbReference type="Pfam" id="PF00384">
    <property type="entry name" value="Molybdopterin"/>
    <property type="match status" value="1"/>
</dbReference>
<dbReference type="AlphaFoldDB" id="A0A1F7SG67"/>
<dbReference type="PROSITE" id="PS51669">
    <property type="entry name" value="4FE4S_MOW_BIS_MGD"/>
    <property type="match status" value="1"/>
</dbReference>
<dbReference type="GO" id="GO:0018818">
    <property type="term" value="F:acetylene hydratase activity"/>
    <property type="evidence" value="ECO:0007669"/>
    <property type="project" value="InterPro"/>
</dbReference>
<evidence type="ECO:0000256" key="1">
    <source>
        <dbReference type="ARBA" id="ARBA00010312"/>
    </source>
</evidence>
<evidence type="ECO:0000313" key="6">
    <source>
        <dbReference type="EMBL" id="OGL52780.1"/>
    </source>
</evidence>
<organism evidence="6 7">
    <name type="scientific">Candidatus Schekmanbacteria bacterium RIFCSPLOWO2_12_FULL_38_15</name>
    <dbReference type="NCBI Taxonomy" id="1817883"/>
    <lineage>
        <taxon>Bacteria</taxon>
        <taxon>Candidatus Schekmaniibacteriota</taxon>
    </lineage>
</organism>
<dbReference type="Proteomes" id="UP000178082">
    <property type="component" value="Unassembled WGS sequence"/>
</dbReference>
<evidence type="ECO:0000259" key="5">
    <source>
        <dbReference type="PROSITE" id="PS51669"/>
    </source>
</evidence>
<dbReference type="GO" id="GO:0016491">
    <property type="term" value="F:oxidoreductase activity"/>
    <property type="evidence" value="ECO:0007669"/>
    <property type="project" value="InterPro"/>
</dbReference>
<reference evidence="6 7" key="1">
    <citation type="journal article" date="2016" name="Nat. Commun.">
        <title>Thousands of microbial genomes shed light on interconnected biogeochemical processes in an aquifer system.</title>
        <authorList>
            <person name="Anantharaman K."/>
            <person name="Brown C.T."/>
            <person name="Hug L.A."/>
            <person name="Sharon I."/>
            <person name="Castelle C.J."/>
            <person name="Probst A.J."/>
            <person name="Thomas B.C."/>
            <person name="Singh A."/>
            <person name="Wilkins M.J."/>
            <person name="Karaoz U."/>
            <person name="Brodie E.L."/>
            <person name="Williams K.H."/>
            <person name="Hubbard S.S."/>
            <person name="Banfield J.F."/>
        </authorList>
    </citation>
    <scope>NUCLEOTIDE SEQUENCE [LARGE SCALE GENOMIC DNA]</scope>
</reference>
<dbReference type="Pfam" id="PF04879">
    <property type="entry name" value="Molybdop_Fe4S4"/>
    <property type="match status" value="1"/>
</dbReference>
<protein>
    <recommendedName>
        <fullName evidence="5">4Fe-4S Mo/W bis-MGD-type domain-containing protein</fullName>
    </recommendedName>
</protein>
<keyword evidence="4" id="KW-0411">Iron-sulfur</keyword>
<proteinExistence type="inferred from homology"/>
<dbReference type="InterPro" id="IPR050612">
    <property type="entry name" value="Prok_Mopterin_Oxidored"/>
</dbReference>
<evidence type="ECO:0000256" key="2">
    <source>
        <dbReference type="ARBA" id="ARBA00022723"/>
    </source>
</evidence>
<dbReference type="Gene3D" id="2.40.40.20">
    <property type="match status" value="1"/>
</dbReference>
<dbReference type="PANTHER" id="PTHR43742:SF6">
    <property type="entry name" value="OXIDOREDUCTASE YYAE-RELATED"/>
    <property type="match status" value="1"/>
</dbReference>
<evidence type="ECO:0000256" key="3">
    <source>
        <dbReference type="ARBA" id="ARBA00023004"/>
    </source>
</evidence>
<dbReference type="Gene3D" id="3.40.50.740">
    <property type="match status" value="1"/>
</dbReference>
<keyword evidence="2" id="KW-0479">Metal-binding</keyword>
<evidence type="ECO:0000313" key="7">
    <source>
        <dbReference type="Proteomes" id="UP000178082"/>
    </source>
</evidence>
<dbReference type="GO" id="GO:0043546">
    <property type="term" value="F:molybdopterin cofactor binding"/>
    <property type="evidence" value="ECO:0007669"/>
    <property type="project" value="InterPro"/>
</dbReference>
<dbReference type="PANTHER" id="PTHR43742">
    <property type="entry name" value="TRIMETHYLAMINE-N-OXIDE REDUCTASE"/>
    <property type="match status" value="1"/>
</dbReference>
<gene>
    <name evidence="6" type="ORF">A3G31_00060</name>
</gene>
<feature type="domain" description="4Fe-4S Mo/W bis-MGD-type" evidence="5">
    <location>
        <begin position="6"/>
        <end position="62"/>
    </location>
</feature>
<dbReference type="CDD" id="cd02781">
    <property type="entry name" value="MopB_CT_Acetylene-hydratase"/>
    <property type="match status" value="1"/>
</dbReference>
<dbReference type="InterPro" id="IPR006963">
    <property type="entry name" value="Mopterin_OxRdtase_4Fe-4S_dom"/>
</dbReference>
<sequence length="678" mass="75674">MKKTKNGTFSTICNLCFDSCGMLVEMEDGKIKKVKGAPEHPFTKGELCVKGIYSREIALSPDRLTSPLKRDGSNFKKILWDEALDIICGNLKKIKDESGPESLAVYFGDPITFQGLAMYHMKFFCNLYGTNNLCCTGSLCNISKVQANILTYGGWASPDYENTKCIILWGTNPVASSVRTRIKLFNAKNRGCKIIVIDPRQTQSARLADIFLQPRPGTDGALAMCMLNVIIAEELYNKKYVEKYTSGFEELKKEASIYTPEKVSKITTIPPEEIIRVARYFANISPASIDQGSALEQHTNSIQNVRAVVCLLAVTGNLDVAGGNIFSNFPQTAQPRPVQPTGEKKPFGTKEHPLFTQFFRQAQAMVMPEVLKTKSPYPLRAMIFSGANPAMTWPDSKKTEEFLRGLEFLVVMDTFMTNTAKCAHIVLPASSFLERVELNTNNPPTLQLKFIQVGESLPDWKFYHELIKRLNLNTEDLWDDEENAINFLLKPLNLNYRQIDENPFGFKSAQAIPGIIREKGFPTKTGKIELSSEILKATGYNSIPAYTEPFESPVSSPDIAKDYPIILTSGGRIPSLTHSQMRNIPELLELYPEPFVEINSETAGKLNVSDGETVLVESLRGSIKIRVRLTEKIKKGVAHITHGWKEANVNLLTDIDARDPVSGFPSLKSLLCRIRKTS</sequence>
<dbReference type="Pfam" id="PF01568">
    <property type="entry name" value="Molydop_binding"/>
    <property type="match status" value="1"/>
</dbReference>
<dbReference type="GO" id="GO:0051536">
    <property type="term" value="F:iron-sulfur cluster binding"/>
    <property type="evidence" value="ECO:0007669"/>
    <property type="project" value="UniProtKB-KW"/>
</dbReference>
<keyword evidence="3" id="KW-0408">Iron</keyword>
<comment type="caution">
    <text evidence="6">The sequence shown here is derived from an EMBL/GenBank/DDBJ whole genome shotgun (WGS) entry which is preliminary data.</text>
</comment>
<dbReference type="InterPro" id="IPR006656">
    <property type="entry name" value="Mopterin_OxRdtase"/>
</dbReference>
<name>A0A1F7SG67_9BACT</name>
<dbReference type="SUPFAM" id="SSF50692">
    <property type="entry name" value="ADC-like"/>
    <property type="match status" value="1"/>
</dbReference>